<evidence type="ECO:0000313" key="3">
    <source>
        <dbReference type="Proteomes" id="UP000614601"/>
    </source>
</evidence>
<feature type="compositionally biased region" description="Low complexity" evidence="1">
    <location>
        <begin position="150"/>
        <end position="164"/>
    </location>
</feature>
<dbReference type="EMBL" id="CAJFCW020000005">
    <property type="protein sequence ID" value="CAG9121957.1"/>
    <property type="molecule type" value="Genomic_DNA"/>
</dbReference>
<reference evidence="2" key="1">
    <citation type="submission" date="2020-09" db="EMBL/GenBank/DDBJ databases">
        <authorList>
            <person name="Kikuchi T."/>
        </authorList>
    </citation>
    <scope>NUCLEOTIDE SEQUENCE</scope>
    <source>
        <strain evidence="2">SH1</strain>
    </source>
</reference>
<dbReference type="OrthoDB" id="5799079at2759"/>
<organism evidence="2 3">
    <name type="scientific">Bursaphelenchus okinawaensis</name>
    <dbReference type="NCBI Taxonomy" id="465554"/>
    <lineage>
        <taxon>Eukaryota</taxon>
        <taxon>Metazoa</taxon>
        <taxon>Ecdysozoa</taxon>
        <taxon>Nematoda</taxon>
        <taxon>Chromadorea</taxon>
        <taxon>Rhabditida</taxon>
        <taxon>Tylenchina</taxon>
        <taxon>Tylenchomorpha</taxon>
        <taxon>Aphelenchoidea</taxon>
        <taxon>Aphelenchoididae</taxon>
        <taxon>Bursaphelenchus</taxon>
    </lineage>
</organism>
<dbReference type="EMBL" id="CAJFDH010000005">
    <property type="protein sequence ID" value="CAD5226257.1"/>
    <property type="molecule type" value="Genomic_DNA"/>
</dbReference>
<comment type="caution">
    <text evidence="2">The sequence shown here is derived from an EMBL/GenBank/DDBJ whole genome shotgun (WGS) entry which is preliminary data.</text>
</comment>
<feature type="region of interest" description="Disordered" evidence="1">
    <location>
        <begin position="139"/>
        <end position="191"/>
    </location>
</feature>
<proteinExistence type="predicted"/>
<name>A0A811LA93_9BILA</name>
<evidence type="ECO:0008006" key="4">
    <source>
        <dbReference type="Google" id="ProtNLM"/>
    </source>
</evidence>
<dbReference type="SUPFAM" id="SSF57501">
    <property type="entry name" value="Cystine-knot cytokines"/>
    <property type="match status" value="1"/>
</dbReference>
<dbReference type="InterPro" id="IPR029034">
    <property type="entry name" value="Cystine-knot_cytokine"/>
</dbReference>
<dbReference type="PANTHER" id="PTHR33995">
    <property type="entry name" value="PROTEIN CBG18546"/>
    <property type="match status" value="1"/>
</dbReference>
<gene>
    <name evidence="2" type="ORF">BOKJ2_LOCUS11987</name>
</gene>
<evidence type="ECO:0000313" key="2">
    <source>
        <dbReference type="EMBL" id="CAD5226257.1"/>
    </source>
</evidence>
<dbReference type="Proteomes" id="UP000783686">
    <property type="component" value="Unassembled WGS sequence"/>
</dbReference>
<feature type="compositionally biased region" description="Polar residues" evidence="1">
    <location>
        <begin position="165"/>
        <end position="179"/>
    </location>
</feature>
<sequence>MWNGKSSGVFNSTKSFARRRQSNLSTYQYHLYGAKPKKKCQKYTEAQKYLMLERIGGRNQQFMANSADEASRNFPKLISFQEDPISTRLYDGYSADEFDMSNPLVDDFVCDNTCQEIRRKLGYLVTHTFKSGKKFMGPFGDDHTAEAENGTTGPTGTNGTDGTTSADETNGTGSGSVKNEQFKISPDDNGTKSKGCSLDRFITIGNCTSRGDEEVMDHEKLCTACQGIFVLNSDCFPSFLNAVDCGKGDNRCVFDHFTGYAQGKCTTKTLSFKVMHNRGTKDCEDWEFVYIDIPVACECFLSKTSFLDTLPNEET</sequence>
<protein>
    <recommendedName>
        <fullName evidence="4">Spaetzle domain-containing protein</fullName>
    </recommendedName>
</protein>
<dbReference type="PANTHER" id="PTHR33995:SF13">
    <property type="entry name" value="CTCK DOMAIN-CONTAINING PROTEIN"/>
    <property type="match status" value="1"/>
</dbReference>
<dbReference type="AlphaFoldDB" id="A0A811LA93"/>
<evidence type="ECO:0000256" key="1">
    <source>
        <dbReference type="SAM" id="MobiDB-lite"/>
    </source>
</evidence>
<accession>A0A811LA93</accession>
<dbReference type="Proteomes" id="UP000614601">
    <property type="component" value="Unassembled WGS sequence"/>
</dbReference>
<keyword evidence="3" id="KW-1185">Reference proteome</keyword>